<protein>
    <submittedName>
        <fullName evidence="2">ZIP family zinc transporter</fullName>
    </submittedName>
</protein>
<feature type="transmembrane region" description="Helical" evidence="1">
    <location>
        <begin position="77"/>
        <end position="98"/>
    </location>
</feature>
<keyword evidence="1" id="KW-1133">Transmembrane helix</keyword>
<evidence type="ECO:0000313" key="2">
    <source>
        <dbReference type="EMBL" id="MDQ2584216.1"/>
    </source>
</evidence>
<keyword evidence="1" id="KW-0812">Transmembrane</keyword>
<feature type="transmembrane region" description="Helical" evidence="1">
    <location>
        <begin position="211"/>
        <end position="229"/>
    </location>
</feature>
<feature type="transmembrane region" description="Helical" evidence="1">
    <location>
        <begin position="20"/>
        <end position="40"/>
    </location>
</feature>
<dbReference type="RefSeq" id="WP_306745548.1">
    <property type="nucleotide sequence ID" value="NZ_NSDM01000003.1"/>
</dbReference>
<reference evidence="2 3" key="1">
    <citation type="submission" date="2017-06" db="EMBL/GenBank/DDBJ databases">
        <title>Cultured bacterium strain Saccharothrix yanglingensis Hhs.015.</title>
        <authorList>
            <person name="Xia Y."/>
        </authorList>
    </citation>
    <scope>NUCLEOTIDE SEQUENCE [LARGE SCALE GENOMIC DNA]</scope>
    <source>
        <strain evidence="2 3">Hhs.015</strain>
    </source>
</reference>
<sequence>MGGEYPRGPGATRGGAVLEAAAWGLLAGSALLVGALVGYLVRVPRGVVAAVMGFGSGVLMSAVAFELVGEAHELGGLLPTTAGSALGALVYTGANVLLARRGARHRKRSDGRQPSEAEQAGSGTAIAVGALLDGIPESVVIGTSLLAGGGVSAVTVAAVFISNVPEGLSSAAGMRRAGRSRRYVFGLWTGIALVSGLASMLGYGLPVGVSPVWLAGITAFAGGAILSMVADTMIPEAFDDAHLLVGLVTVAGFLTAFALSHA</sequence>
<name>A0ABU0WWI3_9PSEU</name>
<dbReference type="Proteomes" id="UP001225605">
    <property type="component" value="Unassembled WGS sequence"/>
</dbReference>
<organism evidence="2 3">
    <name type="scientific">Saccharothrix yanglingensis</name>
    <dbReference type="NCBI Taxonomy" id="659496"/>
    <lineage>
        <taxon>Bacteria</taxon>
        <taxon>Bacillati</taxon>
        <taxon>Actinomycetota</taxon>
        <taxon>Actinomycetes</taxon>
        <taxon>Pseudonocardiales</taxon>
        <taxon>Pseudonocardiaceae</taxon>
        <taxon>Saccharothrix</taxon>
    </lineage>
</organism>
<feature type="transmembrane region" description="Helical" evidence="1">
    <location>
        <begin position="183"/>
        <end position="205"/>
    </location>
</feature>
<keyword evidence="1" id="KW-0472">Membrane</keyword>
<dbReference type="EMBL" id="NSDM01000003">
    <property type="protein sequence ID" value="MDQ2584216.1"/>
    <property type="molecule type" value="Genomic_DNA"/>
</dbReference>
<evidence type="ECO:0000256" key="1">
    <source>
        <dbReference type="SAM" id="Phobius"/>
    </source>
</evidence>
<comment type="caution">
    <text evidence="2">The sequence shown here is derived from an EMBL/GenBank/DDBJ whole genome shotgun (WGS) entry which is preliminary data.</text>
</comment>
<evidence type="ECO:0000313" key="3">
    <source>
        <dbReference type="Proteomes" id="UP001225605"/>
    </source>
</evidence>
<accession>A0ABU0WWI3</accession>
<feature type="transmembrane region" description="Helical" evidence="1">
    <location>
        <begin position="47"/>
        <end position="65"/>
    </location>
</feature>
<feature type="transmembrane region" description="Helical" evidence="1">
    <location>
        <begin position="241"/>
        <end position="259"/>
    </location>
</feature>
<proteinExistence type="predicted"/>
<keyword evidence="3" id="KW-1185">Reference proteome</keyword>
<gene>
    <name evidence="2" type="ORF">CKY47_09525</name>
</gene>